<keyword evidence="7" id="KW-0448">Lipopolysaccharide biosynthesis</keyword>
<keyword evidence="8 11" id="KW-1133">Transmembrane helix</keyword>
<evidence type="ECO:0000256" key="9">
    <source>
        <dbReference type="ARBA" id="ARBA00023098"/>
    </source>
</evidence>
<evidence type="ECO:0000256" key="4">
    <source>
        <dbReference type="ARBA" id="ARBA00022519"/>
    </source>
</evidence>
<dbReference type="KEGG" id="salo:EF888_09445"/>
<evidence type="ECO:0000256" key="1">
    <source>
        <dbReference type="ARBA" id="ARBA00004651"/>
    </source>
</evidence>
<name>A0A316G7S7_9RHOB</name>
<evidence type="ECO:0000256" key="3">
    <source>
        <dbReference type="ARBA" id="ARBA00022516"/>
    </source>
</evidence>
<evidence type="ECO:0000256" key="7">
    <source>
        <dbReference type="ARBA" id="ARBA00022985"/>
    </source>
</evidence>
<feature type="transmembrane region" description="Helical" evidence="11">
    <location>
        <begin position="159"/>
        <end position="179"/>
    </location>
</feature>
<comment type="subcellular location">
    <subcellularLocation>
        <location evidence="1">Cell membrane</location>
        <topology evidence="1">Multi-pass membrane protein</topology>
    </subcellularLocation>
</comment>
<dbReference type="Proteomes" id="UP000245390">
    <property type="component" value="Unassembled WGS sequence"/>
</dbReference>
<gene>
    <name evidence="13" type="ORF">C8D95_103247</name>
</gene>
<dbReference type="GO" id="GO:0009103">
    <property type="term" value="P:lipopolysaccharide biosynthetic process"/>
    <property type="evidence" value="ECO:0007669"/>
    <property type="project" value="UniProtKB-KW"/>
</dbReference>
<evidence type="ECO:0000256" key="2">
    <source>
        <dbReference type="ARBA" id="ARBA00022475"/>
    </source>
</evidence>
<dbReference type="AlphaFoldDB" id="A0A316G7S7"/>
<feature type="transmembrane region" description="Helical" evidence="11">
    <location>
        <begin position="129"/>
        <end position="147"/>
    </location>
</feature>
<keyword evidence="10 11" id="KW-0472">Membrane</keyword>
<keyword evidence="14" id="KW-1185">Reference proteome</keyword>
<dbReference type="InterPro" id="IPR000390">
    <property type="entry name" value="Small_drug/metabolite_transptr"/>
</dbReference>
<feature type="transmembrane region" description="Helical" evidence="11">
    <location>
        <begin position="16"/>
        <end position="35"/>
    </location>
</feature>
<accession>A0A316G7S7</accession>
<evidence type="ECO:0000256" key="11">
    <source>
        <dbReference type="SAM" id="Phobius"/>
    </source>
</evidence>
<keyword evidence="2" id="KW-1003">Cell membrane</keyword>
<evidence type="ECO:0000256" key="8">
    <source>
        <dbReference type="ARBA" id="ARBA00022989"/>
    </source>
</evidence>
<evidence type="ECO:0000256" key="6">
    <source>
        <dbReference type="ARBA" id="ARBA00022692"/>
    </source>
</evidence>
<dbReference type="EMBL" id="QGGV01000003">
    <property type="protein sequence ID" value="PWK57011.1"/>
    <property type="molecule type" value="Genomic_DNA"/>
</dbReference>
<feature type="transmembrane region" description="Helical" evidence="11">
    <location>
        <begin position="256"/>
        <end position="274"/>
    </location>
</feature>
<feature type="transmembrane region" description="Helical" evidence="11">
    <location>
        <begin position="101"/>
        <end position="123"/>
    </location>
</feature>
<dbReference type="PANTHER" id="PTHR30561:SF9">
    <property type="entry name" value="4-AMINO-4-DEOXY-L-ARABINOSE-PHOSPHOUNDECAPRENOL FLIPPASE SUBUNIT ARNF-RELATED"/>
    <property type="match status" value="1"/>
</dbReference>
<feature type="domain" description="EamA" evidence="12">
    <location>
        <begin position="163"/>
        <end position="295"/>
    </location>
</feature>
<feature type="transmembrane region" description="Helical" evidence="11">
    <location>
        <begin position="281"/>
        <end position="298"/>
    </location>
</feature>
<proteinExistence type="predicted"/>
<dbReference type="PANTHER" id="PTHR30561">
    <property type="entry name" value="SMR FAMILY PROTON-DEPENDENT DRUG EFFLUX TRANSPORTER SUGE"/>
    <property type="match status" value="1"/>
</dbReference>
<evidence type="ECO:0000256" key="10">
    <source>
        <dbReference type="ARBA" id="ARBA00023136"/>
    </source>
</evidence>
<feature type="transmembrane region" description="Helical" evidence="11">
    <location>
        <begin position="191"/>
        <end position="212"/>
    </location>
</feature>
<keyword evidence="6 11" id="KW-0812">Transmembrane</keyword>
<dbReference type="GO" id="GO:0005886">
    <property type="term" value="C:plasma membrane"/>
    <property type="evidence" value="ECO:0007669"/>
    <property type="project" value="UniProtKB-SubCell"/>
</dbReference>
<keyword evidence="9" id="KW-0443">Lipid metabolism</keyword>
<evidence type="ECO:0000256" key="5">
    <source>
        <dbReference type="ARBA" id="ARBA00022556"/>
    </source>
</evidence>
<sequence length="299" mass="31718">MSEWLVSLEGTEAGRHLALALALQAAFLHALFGALQKGKTDPWTARAAIDACYVVMALPMALFLVPAPEPEVWPLFAGAWAIHVGYKLAQGAAYSAGAYTVVYPVVRGSSPAFTLVGAMLVFGETFAPLQWLGVAVLMGGILGLALYNLRHIVVDRAKLPLALGLAVITGGFVALYTTWDAYAIRATPDPFTFIAWFFLIDGITIPVGYMVLRRGRLPRPLGPVLRLGVLGAVVAFLSFGGIMLATRLDKVGEAAVLRETSVVFAAFLGWIMLGEGVGPRRLLLIVLIAAGAVLVEMGG</sequence>
<feature type="transmembrane region" description="Helical" evidence="11">
    <location>
        <begin position="224"/>
        <end position="244"/>
    </location>
</feature>
<dbReference type="Pfam" id="PF00892">
    <property type="entry name" value="EamA"/>
    <property type="match status" value="1"/>
</dbReference>
<evidence type="ECO:0000313" key="14">
    <source>
        <dbReference type="Proteomes" id="UP000245390"/>
    </source>
</evidence>
<dbReference type="InterPro" id="IPR000620">
    <property type="entry name" value="EamA_dom"/>
</dbReference>
<dbReference type="OrthoDB" id="9783707at2"/>
<feature type="transmembrane region" description="Helical" evidence="11">
    <location>
        <begin position="47"/>
        <end position="66"/>
    </location>
</feature>
<dbReference type="SUPFAM" id="SSF103481">
    <property type="entry name" value="Multidrug resistance efflux transporter EmrE"/>
    <property type="match status" value="2"/>
</dbReference>
<protein>
    <submittedName>
        <fullName evidence="13">EamA-like transporter family protein</fullName>
    </submittedName>
</protein>
<comment type="caution">
    <text evidence="13">The sequence shown here is derived from an EMBL/GenBank/DDBJ whole genome shotgun (WGS) entry which is preliminary data.</text>
</comment>
<feature type="transmembrane region" description="Helical" evidence="11">
    <location>
        <begin position="72"/>
        <end position="89"/>
    </location>
</feature>
<dbReference type="Gene3D" id="1.10.3730.20">
    <property type="match status" value="2"/>
</dbReference>
<dbReference type="GO" id="GO:0009245">
    <property type="term" value="P:lipid A biosynthetic process"/>
    <property type="evidence" value="ECO:0007669"/>
    <property type="project" value="UniProtKB-KW"/>
</dbReference>
<evidence type="ECO:0000259" key="12">
    <source>
        <dbReference type="Pfam" id="PF00892"/>
    </source>
</evidence>
<reference evidence="13 14" key="1">
    <citation type="submission" date="2018-05" db="EMBL/GenBank/DDBJ databases">
        <title>Genomic Encyclopedia of Type Strains, Phase IV (KMG-IV): sequencing the most valuable type-strain genomes for metagenomic binning, comparative biology and taxonomic classification.</title>
        <authorList>
            <person name="Goeker M."/>
        </authorList>
    </citation>
    <scope>NUCLEOTIDE SEQUENCE [LARGE SCALE GENOMIC DNA]</scope>
    <source>
        <strain evidence="13 14">DSM 103371</strain>
    </source>
</reference>
<keyword evidence="5" id="KW-0441">Lipid A biosynthesis</keyword>
<organism evidence="13 14">
    <name type="scientific">Silicimonas algicola</name>
    <dbReference type="NCBI Taxonomy" id="1826607"/>
    <lineage>
        <taxon>Bacteria</taxon>
        <taxon>Pseudomonadati</taxon>
        <taxon>Pseudomonadota</taxon>
        <taxon>Alphaproteobacteria</taxon>
        <taxon>Rhodobacterales</taxon>
        <taxon>Paracoccaceae</taxon>
    </lineage>
</organism>
<dbReference type="GO" id="GO:0022857">
    <property type="term" value="F:transmembrane transporter activity"/>
    <property type="evidence" value="ECO:0007669"/>
    <property type="project" value="InterPro"/>
</dbReference>
<keyword evidence="4" id="KW-0997">Cell inner membrane</keyword>
<evidence type="ECO:0000313" key="13">
    <source>
        <dbReference type="EMBL" id="PWK57011.1"/>
    </source>
</evidence>
<dbReference type="InterPro" id="IPR037185">
    <property type="entry name" value="EmrE-like"/>
</dbReference>
<keyword evidence="3" id="KW-0444">Lipid biosynthesis</keyword>
<dbReference type="RefSeq" id="WP_109758761.1">
    <property type="nucleotide sequence ID" value="NZ_CP034588.1"/>
</dbReference>